<dbReference type="GO" id="GO:0008897">
    <property type="term" value="F:holo-[acyl-carrier-protein] synthase activity"/>
    <property type="evidence" value="ECO:0007669"/>
    <property type="project" value="InterPro"/>
</dbReference>
<evidence type="ECO:0000313" key="1">
    <source>
        <dbReference type="EMBL" id="SMX26012.1"/>
    </source>
</evidence>
<name>A0A238J7U3_9RHOB</name>
<sequence>MTLIATPTAGTKVLSIREQQRKRLNWPGGPAQLHMQRLLSNYRLPSHMLDQLTKRDRQRLERSPRPDKTHRALAARVELRRMLGAVLDMPGPEIELVNDSEGRPGLHPRYGVPRDALDFSISYGAFGFAVCITAGRRVGLDIERFSPKQADSFDKLFGSRQARRAQTHFIPQELWTRMEAYGKMQGEGLGYGMQKLFKIAMDPSAAPIPCHFLDFRMGVGVSASVCLSGPEAGPLSLRHV</sequence>
<dbReference type="OrthoDB" id="9808281at2"/>
<accession>A0A238J7U3</accession>
<dbReference type="InterPro" id="IPR050559">
    <property type="entry name" value="P-Pant_transferase_sf"/>
</dbReference>
<protein>
    <recommendedName>
        <fullName evidence="3">Phosphopantetheinyl transferase</fullName>
    </recommendedName>
</protein>
<dbReference type="PANTHER" id="PTHR12215:SF15">
    <property type="entry name" value="4'-PHOSPHOPANTETHEINYL TRANSFERASE SUPERFAMILY-RELATED"/>
    <property type="match status" value="1"/>
</dbReference>
<dbReference type="PANTHER" id="PTHR12215">
    <property type="entry name" value="PHOSPHOPANTETHEINE TRANSFERASE"/>
    <property type="match status" value="1"/>
</dbReference>
<dbReference type="SUPFAM" id="SSF56214">
    <property type="entry name" value="4'-phosphopantetheinyl transferase"/>
    <property type="match status" value="2"/>
</dbReference>
<dbReference type="RefSeq" id="WP_099241561.1">
    <property type="nucleotide sequence ID" value="NZ_FXXP01000001.1"/>
</dbReference>
<keyword evidence="2" id="KW-1185">Reference proteome</keyword>
<dbReference type="GO" id="GO:0000287">
    <property type="term" value="F:magnesium ion binding"/>
    <property type="evidence" value="ECO:0007669"/>
    <property type="project" value="InterPro"/>
</dbReference>
<gene>
    <name evidence="1" type="ORF">TRP8649_00084</name>
</gene>
<dbReference type="Gene3D" id="3.90.470.20">
    <property type="entry name" value="4'-phosphopantetheinyl transferase domain"/>
    <property type="match status" value="2"/>
</dbReference>
<dbReference type="Proteomes" id="UP000225972">
    <property type="component" value="Unassembled WGS sequence"/>
</dbReference>
<dbReference type="EMBL" id="FXXP01000001">
    <property type="protein sequence ID" value="SMX26012.1"/>
    <property type="molecule type" value="Genomic_DNA"/>
</dbReference>
<organism evidence="1 2">
    <name type="scientific">Pelagimonas phthalicica</name>
    <dbReference type="NCBI Taxonomy" id="1037362"/>
    <lineage>
        <taxon>Bacteria</taxon>
        <taxon>Pseudomonadati</taxon>
        <taxon>Pseudomonadota</taxon>
        <taxon>Alphaproteobacteria</taxon>
        <taxon>Rhodobacterales</taxon>
        <taxon>Roseobacteraceae</taxon>
        <taxon>Pelagimonas</taxon>
    </lineage>
</organism>
<reference evidence="2" key="1">
    <citation type="submission" date="2017-05" db="EMBL/GenBank/DDBJ databases">
        <authorList>
            <person name="Rodrigo-Torres L."/>
            <person name="Arahal R. D."/>
            <person name="Lucena T."/>
        </authorList>
    </citation>
    <scope>NUCLEOTIDE SEQUENCE [LARGE SCALE GENOMIC DNA]</scope>
    <source>
        <strain evidence="2">CECT 8649</strain>
    </source>
</reference>
<proteinExistence type="predicted"/>
<evidence type="ECO:0008006" key="3">
    <source>
        <dbReference type="Google" id="ProtNLM"/>
    </source>
</evidence>
<dbReference type="InterPro" id="IPR037143">
    <property type="entry name" value="4-PPantetheinyl_Trfase_dom_sf"/>
</dbReference>
<dbReference type="GO" id="GO:0019878">
    <property type="term" value="P:lysine biosynthetic process via aminoadipic acid"/>
    <property type="evidence" value="ECO:0007669"/>
    <property type="project" value="TreeGrafter"/>
</dbReference>
<dbReference type="AlphaFoldDB" id="A0A238J7U3"/>
<dbReference type="GO" id="GO:0005829">
    <property type="term" value="C:cytosol"/>
    <property type="evidence" value="ECO:0007669"/>
    <property type="project" value="TreeGrafter"/>
</dbReference>
<evidence type="ECO:0000313" key="2">
    <source>
        <dbReference type="Proteomes" id="UP000225972"/>
    </source>
</evidence>